<dbReference type="SUPFAM" id="SSF117856">
    <property type="entry name" value="AF0104/ALDC/Ptd012-like"/>
    <property type="match status" value="1"/>
</dbReference>
<dbReference type="CDD" id="cd11378">
    <property type="entry name" value="DUF296"/>
    <property type="match status" value="1"/>
</dbReference>
<dbReference type="PROSITE" id="PS51742">
    <property type="entry name" value="PPC"/>
    <property type="match status" value="1"/>
</dbReference>
<dbReference type="InterPro" id="IPR005175">
    <property type="entry name" value="PPC_dom"/>
</dbReference>
<dbReference type="PANTHER" id="PTHR34988">
    <property type="entry name" value="PROTEIN, PUTATIVE-RELATED"/>
    <property type="match status" value="1"/>
</dbReference>
<feature type="domain" description="PPC" evidence="1">
    <location>
        <begin position="129"/>
        <end position="274"/>
    </location>
</feature>
<sequence>MPCFLGIEPTKKAASTSLNATAGSSVGITSCTKCNAQSLISMTTPSNTPIIGGMSNKRSDIGSVPCYKSRRSGFRPHHFKIFCEAVDLEQGQLSLSVAPHITINDRFSAKYERINKNDRRAVNDSSSAESDELERHKVNIAVRTSFGNPVRWYSDARPGDGASGDQSSTHLSMITVITKQKSLYVSIPILNVRSLNTCFEITSLVGTICSDGAHLHITLGDPDGNTVSGHLVGDAVVETTAEVVLGELNFSSLHLSVFFFRYCPRQPVGPVELLGAWASYSHAFKLSSLSLCAQVQSSSARKLRPSLRHVSARAQINVSFAAGLFDFLAIFGSQTLNDGTCGKNPAQLKWLHKANP</sequence>
<protein>
    <recommendedName>
        <fullName evidence="1">PPC domain-containing protein</fullName>
    </recommendedName>
</protein>
<dbReference type="Pfam" id="PF03479">
    <property type="entry name" value="PCC"/>
    <property type="match status" value="1"/>
</dbReference>
<dbReference type="Gene3D" id="3.30.1330.80">
    <property type="entry name" value="Hypothetical protein, similar to alpha- acetolactate decarboxylase, domain 2"/>
    <property type="match status" value="1"/>
</dbReference>
<name>A0A7R9FNP7_9NEOP</name>
<evidence type="ECO:0000313" key="2">
    <source>
        <dbReference type="EMBL" id="CAD7455744.1"/>
    </source>
</evidence>
<dbReference type="AlphaFoldDB" id="A0A7R9FNP7"/>
<reference evidence="2" key="1">
    <citation type="submission" date="2020-11" db="EMBL/GenBank/DDBJ databases">
        <authorList>
            <person name="Tran Van P."/>
        </authorList>
    </citation>
    <scope>NUCLEOTIDE SEQUENCE</scope>
</reference>
<evidence type="ECO:0000259" key="1">
    <source>
        <dbReference type="PROSITE" id="PS51742"/>
    </source>
</evidence>
<proteinExistence type="predicted"/>
<accession>A0A7R9FNP7</accession>
<gene>
    <name evidence="2" type="ORF">TTEB3V08_LOCUS3798</name>
</gene>
<dbReference type="PANTHER" id="PTHR34988:SF1">
    <property type="entry name" value="DNA-BINDING PROTEIN"/>
    <property type="match status" value="1"/>
</dbReference>
<dbReference type="EMBL" id="OE001019">
    <property type="protein sequence ID" value="CAD7455744.1"/>
    <property type="molecule type" value="Genomic_DNA"/>
</dbReference>
<organism evidence="2">
    <name type="scientific">Timema tahoe</name>
    <dbReference type="NCBI Taxonomy" id="61484"/>
    <lineage>
        <taxon>Eukaryota</taxon>
        <taxon>Metazoa</taxon>
        <taxon>Ecdysozoa</taxon>
        <taxon>Arthropoda</taxon>
        <taxon>Hexapoda</taxon>
        <taxon>Insecta</taxon>
        <taxon>Pterygota</taxon>
        <taxon>Neoptera</taxon>
        <taxon>Polyneoptera</taxon>
        <taxon>Phasmatodea</taxon>
        <taxon>Timematodea</taxon>
        <taxon>Timematoidea</taxon>
        <taxon>Timematidae</taxon>
        <taxon>Timema</taxon>
    </lineage>
</organism>